<keyword evidence="8" id="KW-1185">Reference proteome</keyword>
<keyword evidence="5" id="KW-0539">Nucleus</keyword>
<dbReference type="GO" id="GO:0045292">
    <property type="term" value="P:mRNA cis splicing, via spliceosome"/>
    <property type="evidence" value="ECO:0007669"/>
    <property type="project" value="InterPro"/>
</dbReference>
<dbReference type="Gene3D" id="2.20.70.10">
    <property type="match status" value="2"/>
</dbReference>
<proteinExistence type="predicted"/>
<dbReference type="FunFam" id="1.10.10.440:FF:000013">
    <property type="entry name" value="pre-mRNA-processing protein 40A isoform X1"/>
    <property type="match status" value="1"/>
</dbReference>
<dbReference type="InterPro" id="IPR039726">
    <property type="entry name" value="Prp40-like"/>
</dbReference>
<sequence length="749" mass="88949">MSQRSQWSEYKNADGRVYWSHALTKQSVWEKPDELKTPFEKALAKTQWKQYTSKDRPYYVNAVTKETKWDLPPELIALKKQVEEEVIRKAEREKRKEQGIASPSPSPHRESRSPTPEDIRELRASAANALALYKQPPSAASAATPSKPETPNVTRHQDLPVIVMPSGGFTSRGEAEEAFTYLLKREGVNETWTWDQTMRKIVLDPLYNALDTLAEKKAVFEKFIGSILEERRAAKEDRINRLRPIFHKMFTKSGVIKPYSTLNTADQAFARDKYWREAFPEEKRLILEEYTDKLRREQESAEKALRNRNIQILTDLIPTLSISVSTRWRAAHDLIISSPEFQSDRDLQKVEALDMIKVYEDYIYKLEQEHKEESRKLKIEHTRNSRKAREGFKTLLKELEEKGLLTRTTKFKDTYPLINSDQRYIELLGLPGSSPLDLWMDAVDDISEEVERASDKIEMALSKVGKKMKLETSWKELEEWCKEVHLDTQISEKLRIEVYKLIQHRLKQVVEEESRRAERRRRHRIDDLRYALKKVEDISIDMTYEQTVPYIKDLPEFKDVTDEEDRVAAWEKFVRRQKEKAAEAESSKSHRDRGTERVKDREKEKERKTSKDVGMDEDENRSHNRHGEREREDRDGYRSYRDDRNHRDRSSRRDDRERERDRDRDSDNIREKDRERDRRDRDIRDRDRDRERDKTSGRDRDRERERKHASDFDNEREHKRRRLSSTSAAATPPTGPKKKDDEEMEEGEI</sequence>
<dbReference type="PROSITE" id="PS51676">
    <property type="entry name" value="FF"/>
    <property type="match status" value="2"/>
</dbReference>
<dbReference type="GO" id="GO:0071004">
    <property type="term" value="C:U2-type prespliceosome"/>
    <property type="evidence" value="ECO:0007669"/>
    <property type="project" value="TreeGrafter"/>
</dbReference>
<dbReference type="Gene3D" id="1.10.10.440">
    <property type="entry name" value="FF domain"/>
    <property type="match status" value="3"/>
</dbReference>
<dbReference type="Proteomes" id="UP000094043">
    <property type="component" value="Chromosome 8"/>
</dbReference>
<feature type="region of interest" description="Disordered" evidence="6">
    <location>
        <begin position="135"/>
        <end position="157"/>
    </location>
</feature>
<dbReference type="OrthoDB" id="187617at2759"/>
<dbReference type="SMART" id="SM00441">
    <property type="entry name" value="FF"/>
    <property type="match status" value="3"/>
</dbReference>
<reference evidence="7" key="1">
    <citation type="submission" date="2016-06" db="EMBL/GenBank/DDBJ databases">
        <authorList>
            <person name="Cuomo C."/>
            <person name="Litvintseva A."/>
            <person name="Heitman J."/>
            <person name="Chen Y."/>
            <person name="Sun S."/>
            <person name="Springer D."/>
            <person name="Dromer F."/>
            <person name="Young S."/>
            <person name="Zeng Q."/>
            <person name="Chapman S."/>
            <person name="Gujja S."/>
            <person name="Saif S."/>
            <person name="Birren B."/>
        </authorList>
    </citation>
    <scope>NUCLEOTIDE SEQUENCE</scope>
    <source>
        <strain evidence="7">CBS 7841</strain>
    </source>
</reference>
<dbReference type="Pfam" id="PF01846">
    <property type="entry name" value="FF"/>
    <property type="match status" value="2"/>
</dbReference>
<evidence type="ECO:0000256" key="6">
    <source>
        <dbReference type="SAM" id="MobiDB-lite"/>
    </source>
</evidence>
<feature type="compositionally biased region" description="Low complexity" evidence="6">
    <location>
        <begin position="136"/>
        <end position="147"/>
    </location>
</feature>
<dbReference type="FunFam" id="1.10.10.440:FF:000036">
    <property type="entry name" value="Pre-mRNA-processing factor 40"/>
    <property type="match status" value="1"/>
</dbReference>
<dbReference type="KEGG" id="cdep:91090620"/>
<keyword evidence="4" id="KW-0508">mRNA splicing</keyword>
<feature type="compositionally biased region" description="Basic and acidic residues" evidence="6">
    <location>
        <begin position="89"/>
        <end position="98"/>
    </location>
</feature>
<dbReference type="PANTHER" id="PTHR11864">
    <property type="entry name" value="PRE-MRNA-PROCESSING PROTEIN PRP40"/>
    <property type="match status" value="1"/>
</dbReference>
<dbReference type="PANTHER" id="PTHR11864:SF0">
    <property type="entry name" value="PRP40 PRE-MRNA PROCESSING FACTOR 40 HOMOLOG A (YEAST)"/>
    <property type="match status" value="1"/>
</dbReference>
<reference evidence="7" key="2">
    <citation type="journal article" date="2022" name="Elife">
        <title>Obligate sexual reproduction of a homothallic fungus closely related to the Cryptococcus pathogenic species complex.</title>
        <authorList>
            <person name="Passer A.R."/>
            <person name="Clancey S.A."/>
            <person name="Shea T."/>
            <person name="David-Palma M."/>
            <person name="Averette A.F."/>
            <person name="Boekhout T."/>
            <person name="Porcel B.M."/>
            <person name="Nowrousian M."/>
            <person name="Cuomo C.A."/>
            <person name="Sun S."/>
            <person name="Heitman J."/>
            <person name="Coelho M.A."/>
        </authorList>
    </citation>
    <scope>NUCLEOTIDE SEQUENCE</scope>
    <source>
        <strain evidence="7">CBS 7841</strain>
    </source>
</reference>
<dbReference type="AlphaFoldDB" id="A0A1E3IJ74"/>
<keyword evidence="2" id="KW-0507">mRNA processing</keyword>
<evidence type="ECO:0000256" key="1">
    <source>
        <dbReference type="ARBA" id="ARBA00004123"/>
    </source>
</evidence>
<dbReference type="GO" id="GO:0003723">
    <property type="term" value="F:RNA binding"/>
    <property type="evidence" value="ECO:0007669"/>
    <property type="project" value="TreeGrafter"/>
</dbReference>
<feature type="region of interest" description="Disordered" evidence="6">
    <location>
        <begin position="578"/>
        <end position="749"/>
    </location>
</feature>
<dbReference type="InterPro" id="IPR036517">
    <property type="entry name" value="FF_domain_sf"/>
</dbReference>
<dbReference type="SUPFAM" id="SSF51045">
    <property type="entry name" value="WW domain"/>
    <property type="match status" value="2"/>
</dbReference>
<evidence type="ECO:0000256" key="3">
    <source>
        <dbReference type="ARBA" id="ARBA00022737"/>
    </source>
</evidence>
<name>A0A1E3IJ74_9TREE</name>
<dbReference type="GO" id="GO:0005685">
    <property type="term" value="C:U1 snRNP"/>
    <property type="evidence" value="ECO:0007669"/>
    <property type="project" value="TreeGrafter"/>
</dbReference>
<accession>A0A1E3IJ74</accession>
<dbReference type="SMART" id="SM00456">
    <property type="entry name" value="WW"/>
    <property type="match status" value="2"/>
</dbReference>
<dbReference type="InterPro" id="IPR036020">
    <property type="entry name" value="WW_dom_sf"/>
</dbReference>
<dbReference type="CDD" id="cd00201">
    <property type="entry name" value="WW"/>
    <property type="match status" value="2"/>
</dbReference>
<dbReference type="SUPFAM" id="SSF81698">
    <property type="entry name" value="FF domain"/>
    <property type="match status" value="4"/>
</dbReference>
<dbReference type="InterPro" id="IPR002713">
    <property type="entry name" value="FF_domain"/>
</dbReference>
<dbReference type="VEuPathDB" id="FungiDB:L203_02584"/>
<organism evidence="7 8">
    <name type="scientific">Cryptococcus depauperatus CBS 7841</name>
    <dbReference type="NCBI Taxonomy" id="1295531"/>
    <lineage>
        <taxon>Eukaryota</taxon>
        <taxon>Fungi</taxon>
        <taxon>Dikarya</taxon>
        <taxon>Basidiomycota</taxon>
        <taxon>Agaricomycotina</taxon>
        <taxon>Tremellomycetes</taxon>
        <taxon>Tremellales</taxon>
        <taxon>Cryptococcaceae</taxon>
        <taxon>Cryptococcus</taxon>
    </lineage>
</organism>
<feature type="compositionally biased region" description="Basic and acidic residues" evidence="6">
    <location>
        <begin position="578"/>
        <end position="717"/>
    </location>
</feature>
<protein>
    <submittedName>
        <fullName evidence="7">Uncharacterized protein</fullName>
    </submittedName>
</protein>
<dbReference type="FunFam" id="2.20.70.10:FF:000107">
    <property type="entry name" value="Chromosome 19, whole genome shotgun sequence"/>
    <property type="match status" value="1"/>
</dbReference>
<dbReference type="InterPro" id="IPR001202">
    <property type="entry name" value="WW_dom"/>
</dbReference>
<evidence type="ECO:0000313" key="7">
    <source>
        <dbReference type="EMBL" id="WVN91158.1"/>
    </source>
</evidence>
<keyword evidence="3" id="KW-0677">Repeat</keyword>
<evidence type="ECO:0000313" key="8">
    <source>
        <dbReference type="Proteomes" id="UP000094043"/>
    </source>
</evidence>
<gene>
    <name evidence="7" type="ORF">L203_106412</name>
</gene>
<dbReference type="RefSeq" id="XP_066071858.1">
    <property type="nucleotide sequence ID" value="XM_066215761.1"/>
</dbReference>
<dbReference type="GeneID" id="91090620"/>
<feature type="compositionally biased region" description="Basic and acidic residues" evidence="6">
    <location>
        <begin position="107"/>
        <end position="118"/>
    </location>
</feature>
<comment type="subcellular location">
    <subcellularLocation>
        <location evidence="1">Nucleus</location>
    </subcellularLocation>
</comment>
<evidence type="ECO:0000256" key="5">
    <source>
        <dbReference type="ARBA" id="ARBA00023242"/>
    </source>
</evidence>
<feature type="region of interest" description="Disordered" evidence="6">
    <location>
        <begin position="89"/>
        <end position="118"/>
    </location>
</feature>
<dbReference type="PROSITE" id="PS50020">
    <property type="entry name" value="WW_DOMAIN_2"/>
    <property type="match status" value="2"/>
</dbReference>
<evidence type="ECO:0000256" key="2">
    <source>
        <dbReference type="ARBA" id="ARBA00022664"/>
    </source>
</evidence>
<reference evidence="7" key="3">
    <citation type="submission" date="2024-01" db="EMBL/GenBank/DDBJ databases">
        <authorList>
            <person name="Coelho M.A."/>
            <person name="David-Palma M."/>
            <person name="Shea T."/>
            <person name="Sun S."/>
            <person name="Cuomo C.A."/>
            <person name="Heitman J."/>
        </authorList>
    </citation>
    <scope>NUCLEOTIDE SEQUENCE</scope>
    <source>
        <strain evidence="7">CBS 7841</strain>
    </source>
</reference>
<evidence type="ECO:0000256" key="4">
    <source>
        <dbReference type="ARBA" id="ARBA00023187"/>
    </source>
</evidence>
<dbReference type="EMBL" id="CP143791">
    <property type="protein sequence ID" value="WVN91158.1"/>
    <property type="molecule type" value="Genomic_DNA"/>
</dbReference>